<feature type="transmembrane region" description="Helical" evidence="11">
    <location>
        <begin position="92"/>
        <end position="109"/>
    </location>
</feature>
<dbReference type="PROSITE" id="PS50262">
    <property type="entry name" value="G_PROTEIN_RECEP_F1_2"/>
    <property type="match status" value="1"/>
</dbReference>
<dbReference type="Pfam" id="PF00001">
    <property type="entry name" value="7tm_1"/>
    <property type="match status" value="1"/>
</dbReference>
<evidence type="ECO:0000256" key="1">
    <source>
        <dbReference type="ARBA" id="ARBA00004651"/>
    </source>
</evidence>
<keyword evidence="4 11" id="KW-1133">Transmembrane helix</keyword>
<comment type="similarity">
    <text evidence="10">Belongs to the G-protein coupled receptor 1 family.</text>
</comment>
<protein>
    <submittedName>
        <fullName evidence="13">G protein-coupled receptor 55a</fullName>
    </submittedName>
</protein>
<keyword evidence="14" id="KW-1185">Reference proteome</keyword>
<proteinExistence type="inferred from homology"/>
<reference evidence="14" key="1">
    <citation type="submission" date="2011-12" db="EMBL/GenBank/DDBJ databases">
        <title>The Draft Genome of Lepisosteus oculatus.</title>
        <authorList>
            <consortium name="The Broad Institute Genome Assembly &amp; Analysis Group"/>
            <consortium name="Computational R&amp;D Group"/>
            <consortium name="and Sequencing Platform"/>
            <person name="Di Palma F."/>
            <person name="Alfoldi J."/>
            <person name="Johnson J."/>
            <person name="Berlin A."/>
            <person name="Gnerre S."/>
            <person name="Jaffe D."/>
            <person name="MacCallum I."/>
            <person name="Young S."/>
            <person name="Walker B.J."/>
            <person name="Lander E.S."/>
            <person name="Lindblad-Toh K."/>
        </authorList>
    </citation>
    <scope>NUCLEOTIDE SEQUENCE [LARGE SCALE GENOMIC DNA]</scope>
</reference>
<dbReference type="InterPro" id="IPR000276">
    <property type="entry name" value="GPCR_Rhodpsn"/>
</dbReference>
<evidence type="ECO:0000256" key="11">
    <source>
        <dbReference type="SAM" id="Phobius"/>
    </source>
</evidence>
<dbReference type="CDD" id="cd15165">
    <property type="entry name" value="7tmA_GPR55-like"/>
    <property type="match status" value="1"/>
</dbReference>
<evidence type="ECO:0000313" key="14">
    <source>
        <dbReference type="Proteomes" id="UP000018468"/>
    </source>
</evidence>
<name>W5NLI8_LEPOC</name>
<dbReference type="GeneTree" id="ENSGT01040000240444"/>
<keyword evidence="6 11" id="KW-0472">Membrane</keyword>
<dbReference type="Bgee" id="ENSLOCG00000017392">
    <property type="expression patterns" value="Expressed in bone element and 10 other cell types or tissues"/>
</dbReference>
<dbReference type="EMBL" id="AHAT01029711">
    <property type="status" value="NOT_ANNOTATED_CDS"/>
    <property type="molecule type" value="Genomic_DNA"/>
</dbReference>
<feature type="transmembrane region" description="Helical" evidence="11">
    <location>
        <begin position="20"/>
        <end position="41"/>
    </location>
</feature>
<keyword evidence="2" id="KW-1003">Cell membrane</keyword>
<evidence type="ECO:0000256" key="4">
    <source>
        <dbReference type="ARBA" id="ARBA00022989"/>
    </source>
</evidence>
<dbReference type="GO" id="GO:0005886">
    <property type="term" value="C:plasma membrane"/>
    <property type="evidence" value="ECO:0000318"/>
    <property type="project" value="GO_Central"/>
</dbReference>
<evidence type="ECO:0000256" key="2">
    <source>
        <dbReference type="ARBA" id="ARBA00022475"/>
    </source>
</evidence>
<keyword evidence="8" id="KW-0325">Glycoprotein</keyword>
<dbReference type="InterPro" id="IPR000496">
    <property type="entry name" value="Brdyknn_rcpt"/>
</dbReference>
<feature type="transmembrane region" description="Helical" evidence="11">
    <location>
        <begin position="220"/>
        <end position="244"/>
    </location>
</feature>
<dbReference type="GO" id="GO:0007186">
    <property type="term" value="P:G protein-coupled receptor signaling pathway"/>
    <property type="evidence" value="ECO:0000318"/>
    <property type="project" value="GO_Central"/>
</dbReference>
<dbReference type="Ensembl" id="ENSLOCT00000021534.1">
    <property type="protein sequence ID" value="ENSLOCP00000021497.1"/>
    <property type="gene ID" value="ENSLOCG00000017392.1"/>
</dbReference>
<evidence type="ECO:0000256" key="9">
    <source>
        <dbReference type="ARBA" id="ARBA00023224"/>
    </source>
</evidence>
<dbReference type="STRING" id="7918.ENSLOCP00000021497"/>
<dbReference type="SUPFAM" id="SSF81321">
    <property type="entry name" value="Family A G protein-coupled receptor-like"/>
    <property type="match status" value="1"/>
</dbReference>
<evidence type="ECO:0000256" key="6">
    <source>
        <dbReference type="ARBA" id="ARBA00023136"/>
    </source>
</evidence>
<evidence type="ECO:0000256" key="5">
    <source>
        <dbReference type="ARBA" id="ARBA00023040"/>
    </source>
</evidence>
<dbReference type="PANTHER" id="PTHR24232:SF51">
    <property type="entry name" value="G-PROTEIN COUPLED RECEPTORS FAMILY 1 PROFILE DOMAIN-CONTAINING PROTEIN"/>
    <property type="match status" value="1"/>
</dbReference>
<reference evidence="13" key="2">
    <citation type="submission" date="2025-08" db="UniProtKB">
        <authorList>
            <consortium name="Ensembl"/>
        </authorList>
    </citation>
    <scope>IDENTIFICATION</scope>
</reference>
<dbReference type="HOGENOM" id="CLU_009579_8_2_1"/>
<reference evidence="13" key="3">
    <citation type="submission" date="2025-09" db="UniProtKB">
        <authorList>
            <consortium name="Ensembl"/>
        </authorList>
    </citation>
    <scope>IDENTIFICATION</scope>
</reference>
<dbReference type="PRINTS" id="PR00237">
    <property type="entry name" value="GPCRRHODOPSN"/>
</dbReference>
<accession>W5NLI8</accession>
<evidence type="ECO:0000256" key="3">
    <source>
        <dbReference type="ARBA" id="ARBA00022692"/>
    </source>
</evidence>
<evidence type="ECO:0000256" key="8">
    <source>
        <dbReference type="ARBA" id="ARBA00023180"/>
    </source>
</evidence>
<dbReference type="GO" id="GO:0004947">
    <property type="term" value="F:bradykinin receptor activity"/>
    <property type="evidence" value="ECO:0007669"/>
    <property type="project" value="InterPro"/>
</dbReference>
<feature type="transmembrane region" description="Helical" evidence="11">
    <location>
        <begin position="130"/>
        <end position="151"/>
    </location>
</feature>
<keyword evidence="9 10" id="KW-0807">Transducer</keyword>
<dbReference type="InterPro" id="IPR017452">
    <property type="entry name" value="GPCR_Rhodpsn_7TM"/>
</dbReference>
<dbReference type="PROSITE" id="PS00237">
    <property type="entry name" value="G_PROTEIN_RECEP_F1_1"/>
    <property type="match status" value="1"/>
</dbReference>
<dbReference type="Proteomes" id="UP000018468">
    <property type="component" value="Linkage group LG14"/>
</dbReference>
<dbReference type="GO" id="GO:0004930">
    <property type="term" value="F:G protein-coupled receptor activity"/>
    <property type="evidence" value="ECO:0000318"/>
    <property type="project" value="GO_Central"/>
</dbReference>
<keyword evidence="5 10" id="KW-0297">G-protein coupled receptor</keyword>
<comment type="subcellular location">
    <subcellularLocation>
        <location evidence="1">Cell membrane</location>
        <topology evidence="1">Multi-pass membrane protein</topology>
    </subcellularLocation>
</comment>
<dbReference type="FunFam" id="1.20.1070.10:FF:000142">
    <property type="entry name" value="G protein-coupled receptor 55"/>
    <property type="match status" value="1"/>
</dbReference>
<dbReference type="AlphaFoldDB" id="W5NLI8"/>
<feature type="transmembrane region" description="Helical" evidence="11">
    <location>
        <begin position="53"/>
        <end position="72"/>
    </location>
</feature>
<dbReference type="InParanoid" id="W5NLI8"/>
<dbReference type="eggNOG" id="ENOG502QV79">
    <property type="taxonomic scope" value="Eukaryota"/>
</dbReference>
<dbReference type="PRINTS" id="PR00425">
    <property type="entry name" value="BRADYKININR"/>
</dbReference>
<evidence type="ECO:0000313" key="13">
    <source>
        <dbReference type="Ensembl" id="ENSLOCP00000021497.1"/>
    </source>
</evidence>
<evidence type="ECO:0000259" key="12">
    <source>
        <dbReference type="PROSITE" id="PS50262"/>
    </source>
</evidence>
<dbReference type="Gene3D" id="1.20.1070.10">
    <property type="entry name" value="Rhodopsin 7-helix transmembrane proteins"/>
    <property type="match status" value="1"/>
</dbReference>
<keyword evidence="3 10" id="KW-0812">Transmembrane</keyword>
<organism evidence="13 14">
    <name type="scientific">Lepisosteus oculatus</name>
    <name type="common">Spotted gar</name>
    <dbReference type="NCBI Taxonomy" id="7918"/>
    <lineage>
        <taxon>Eukaryota</taxon>
        <taxon>Metazoa</taxon>
        <taxon>Chordata</taxon>
        <taxon>Craniata</taxon>
        <taxon>Vertebrata</taxon>
        <taxon>Euteleostomi</taxon>
        <taxon>Actinopterygii</taxon>
        <taxon>Neopterygii</taxon>
        <taxon>Holostei</taxon>
        <taxon>Semionotiformes</taxon>
        <taxon>Lepisosteidae</taxon>
        <taxon>Lepisosteus</taxon>
    </lineage>
</organism>
<feature type="transmembrane region" description="Helical" evidence="11">
    <location>
        <begin position="259"/>
        <end position="281"/>
    </location>
</feature>
<dbReference type="OMA" id="LDGVCYY"/>
<evidence type="ECO:0000256" key="7">
    <source>
        <dbReference type="ARBA" id="ARBA00023170"/>
    </source>
</evidence>
<keyword evidence="7 10" id="KW-0675">Receptor</keyword>
<feature type="domain" description="G-protein coupled receptors family 1 profile" evidence="12">
    <location>
        <begin position="32"/>
        <end position="278"/>
    </location>
</feature>
<evidence type="ECO:0000256" key="10">
    <source>
        <dbReference type="RuleBase" id="RU000688"/>
    </source>
</evidence>
<feature type="transmembrane region" description="Helical" evidence="11">
    <location>
        <begin position="171"/>
        <end position="199"/>
    </location>
</feature>
<sequence length="311" mass="36026">FQHRMSGNEECSLVCWIQWIVYIPTFVVGLVFNLSALWILLFKIRKCTESTVYLANLILNDSFLLFSLPFKIHSYKYNWVLGNTLCSFLESLLYVNMYGSILLITCISVDRYIALRHPFLAKTLRSPQKAAVACFTIWIVIFGASVEVYNLHEKNATYCFRGFSNRTWEKVHIVVVMETVYTASALIMIFCSIQVIRTLRTMRKRKAEVQTLKNNKSVKIVLSNLVTFLVCFTPYHIAALVYFIAKKKVTESIQPLRDFVHLSICLTSINCLFDAICYYFIFKENWISAKQANEQEQQCMKKSENIPTVIA</sequence>
<dbReference type="PANTHER" id="PTHR24232">
    <property type="entry name" value="G-PROTEIN COUPLED RECEPTOR"/>
    <property type="match status" value="1"/>
</dbReference>